<name>A0A133KKP1_BIFBI</name>
<reference evidence="1 2" key="1">
    <citation type="submission" date="2016-01" db="EMBL/GenBank/DDBJ databases">
        <authorList>
            <person name="Oliw E.H."/>
        </authorList>
    </citation>
    <scope>NUCLEOTIDE SEQUENCE [LARGE SCALE GENOMIC DNA]</scope>
    <source>
        <strain evidence="1 2">MJR8628B</strain>
    </source>
</reference>
<evidence type="ECO:0000313" key="2">
    <source>
        <dbReference type="Proteomes" id="UP000070092"/>
    </source>
</evidence>
<sequence length="40" mass="4326">MKAAVPAHMRKRPLEISALSAQRYRCDTGSPRSAAQPVSS</sequence>
<evidence type="ECO:0000313" key="1">
    <source>
        <dbReference type="EMBL" id="KWZ80092.1"/>
    </source>
</evidence>
<dbReference type="AlphaFoldDB" id="A0A133KKP1"/>
<gene>
    <name evidence="1" type="ORF">HMPREF3196_02018</name>
</gene>
<organism evidence="1 2">
    <name type="scientific">Bifidobacterium bifidum</name>
    <dbReference type="NCBI Taxonomy" id="1681"/>
    <lineage>
        <taxon>Bacteria</taxon>
        <taxon>Bacillati</taxon>
        <taxon>Actinomycetota</taxon>
        <taxon>Actinomycetes</taxon>
        <taxon>Bifidobacteriales</taxon>
        <taxon>Bifidobacteriaceae</taxon>
        <taxon>Bifidobacterium</taxon>
    </lineage>
</organism>
<comment type="caution">
    <text evidence="1">The sequence shown here is derived from an EMBL/GenBank/DDBJ whole genome shotgun (WGS) entry which is preliminary data.</text>
</comment>
<dbReference type="EMBL" id="LRPO01000054">
    <property type="protein sequence ID" value="KWZ80092.1"/>
    <property type="molecule type" value="Genomic_DNA"/>
</dbReference>
<dbReference type="Proteomes" id="UP000070092">
    <property type="component" value="Unassembled WGS sequence"/>
</dbReference>
<proteinExistence type="predicted"/>
<accession>A0A133KKP1</accession>
<protein>
    <submittedName>
        <fullName evidence="1">Uncharacterized protein</fullName>
    </submittedName>
</protein>